<feature type="domain" description="FAD/NAD(P)-binding" evidence="4">
    <location>
        <begin position="6"/>
        <end position="283"/>
    </location>
</feature>
<evidence type="ECO:0000259" key="4">
    <source>
        <dbReference type="Pfam" id="PF07992"/>
    </source>
</evidence>
<dbReference type="PANTHER" id="PTHR48105">
    <property type="entry name" value="THIOREDOXIN REDUCTASE 1-RELATED-RELATED"/>
    <property type="match status" value="1"/>
</dbReference>
<dbReference type="Proteomes" id="UP000199004">
    <property type="component" value="Unassembled WGS sequence"/>
</dbReference>
<dbReference type="InterPro" id="IPR050097">
    <property type="entry name" value="Ferredoxin-NADP_redctase_2"/>
</dbReference>
<organism evidence="5 6">
    <name type="scientific">Nocardioides szechwanensis</name>
    <dbReference type="NCBI Taxonomy" id="1005944"/>
    <lineage>
        <taxon>Bacteria</taxon>
        <taxon>Bacillati</taxon>
        <taxon>Actinomycetota</taxon>
        <taxon>Actinomycetes</taxon>
        <taxon>Propionibacteriales</taxon>
        <taxon>Nocardioidaceae</taxon>
        <taxon>Nocardioides</taxon>
    </lineage>
</organism>
<evidence type="ECO:0000256" key="3">
    <source>
        <dbReference type="ARBA" id="ARBA00048132"/>
    </source>
</evidence>
<keyword evidence="2" id="KW-0560">Oxidoreductase</keyword>
<keyword evidence="6" id="KW-1185">Reference proteome</keyword>
<reference evidence="5 6" key="1">
    <citation type="submission" date="2016-10" db="EMBL/GenBank/DDBJ databases">
        <authorList>
            <person name="de Groot N.N."/>
        </authorList>
    </citation>
    <scope>NUCLEOTIDE SEQUENCE [LARGE SCALE GENOMIC DNA]</scope>
    <source>
        <strain evidence="5 6">CGMCC 1.11147</strain>
    </source>
</reference>
<dbReference type="RefSeq" id="WP_091025332.1">
    <property type="nucleotide sequence ID" value="NZ_BKAE01000013.1"/>
</dbReference>
<evidence type="ECO:0000313" key="6">
    <source>
        <dbReference type="Proteomes" id="UP000199004"/>
    </source>
</evidence>
<dbReference type="InterPro" id="IPR023753">
    <property type="entry name" value="FAD/NAD-binding_dom"/>
</dbReference>
<dbReference type="STRING" id="1005944.SAMN05192576_2704"/>
<dbReference type="Pfam" id="PF07992">
    <property type="entry name" value="Pyr_redox_2"/>
    <property type="match status" value="1"/>
</dbReference>
<dbReference type="Gene3D" id="3.50.50.60">
    <property type="entry name" value="FAD/NAD(P)-binding domain"/>
    <property type="match status" value="2"/>
</dbReference>
<gene>
    <name evidence="5" type="ORF">SAMN05192576_2704</name>
</gene>
<evidence type="ECO:0000256" key="1">
    <source>
        <dbReference type="ARBA" id="ARBA00022630"/>
    </source>
</evidence>
<dbReference type="AlphaFoldDB" id="A0A1H0DYR9"/>
<dbReference type="GO" id="GO:0004791">
    <property type="term" value="F:thioredoxin-disulfide reductase (NADPH) activity"/>
    <property type="evidence" value="ECO:0007669"/>
    <property type="project" value="UniProtKB-EC"/>
</dbReference>
<evidence type="ECO:0000256" key="2">
    <source>
        <dbReference type="ARBA" id="ARBA00023002"/>
    </source>
</evidence>
<dbReference type="PRINTS" id="PR00368">
    <property type="entry name" value="FADPNR"/>
</dbReference>
<dbReference type="PRINTS" id="PR00469">
    <property type="entry name" value="PNDRDTASEII"/>
</dbReference>
<accession>A0A1H0DYR9</accession>
<evidence type="ECO:0000313" key="5">
    <source>
        <dbReference type="EMBL" id="SDN75131.1"/>
    </source>
</evidence>
<proteinExistence type="predicted"/>
<keyword evidence="1" id="KW-0285">Flavoprotein</keyword>
<dbReference type="EMBL" id="FNIC01000004">
    <property type="protein sequence ID" value="SDN75131.1"/>
    <property type="molecule type" value="Genomic_DNA"/>
</dbReference>
<comment type="catalytic activity">
    <reaction evidence="3">
        <text>[thioredoxin]-dithiol + NADP(+) = [thioredoxin]-disulfide + NADPH + H(+)</text>
        <dbReference type="Rhea" id="RHEA:20345"/>
        <dbReference type="Rhea" id="RHEA-COMP:10698"/>
        <dbReference type="Rhea" id="RHEA-COMP:10700"/>
        <dbReference type="ChEBI" id="CHEBI:15378"/>
        <dbReference type="ChEBI" id="CHEBI:29950"/>
        <dbReference type="ChEBI" id="CHEBI:50058"/>
        <dbReference type="ChEBI" id="CHEBI:57783"/>
        <dbReference type="ChEBI" id="CHEBI:58349"/>
        <dbReference type="EC" id="1.8.1.9"/>
    </reaction>
</comment>
<dbReference type="InterPro" id="IPR036188">
    <property type="entry name" value="FAD/NAD-bd_sf"/>
</dbReference>
<protein>
    <submittedName>
        <fullName evidence="5">Thioredoxin reductase</fullName>
    </submittedName>
</protein>
<dbReference type="SUPFAM" id="SSF51905">
    <property type="entry name" value="FAD/NAD(P)-binding domain"/>
    <property type="match status" value="1"/>
</dbReference>
<dbReference type="OrthoDB" id="9786503at2"/>
<name>A0A1H0DYR9_9ACTN</name>
<sequence>MKTNEYDVIVVGGGPAGLQAALTLGRMHRSVLLLDSGSYRNDPTGHLHNFVTRDGTPPAEFRALAHRELDGYATVERRSATAASVEPAGDNSLGDGFTVTLQDGSQALGRRVVLATGVRDTLPDVPGLGELFGGVAAHCPFCHGHEFAGGHVAVLGDGPHVSRIALMVLPIADRVSVLTGGATLDAPTVSQLERAGIVVRTDRVSGLSPSGDGARVAFADGPAEEVAGIFVSTVLTQSAPFAERLGLAMLPSGGIEVDVMGRTSVPGVYAAGDLAHVAALPMAFASVLTAAAAGLVAGATCVADLLAIDHPMPELSRVE</sequence>